<dbReference type="Proteomes" id="UP001285441">
    <property type="component" value="Unassembled WGS sequence"/>
</dbReference>
<evidence type="ECO:0000313" key="2">
    <source>
        <dbReference type="EMBL" id="KAK3385359.1"/>
    </source>
</evidence>
<accession>A0AAE0TZR6</accession>
<evidence type="ECO:0000313" key="3">
    <source>
        <dbReference type="Proteomes" id="UP001285441"/>
    </source>
</evidence>
<comment type="caution">
    <text evidence="2">The sequence shown here is derived from an EMBL/GenBank/DDBJ whole genome shotgun (WGS) entry which is preliminary data.</text>
</comment>
<sequence length="87" mass="9797">MRFLTLLTLSHLAVDRVPFGTGAFDSLRLCQYCMRQDISPKLNTPLDPIRCSQALPNILCCTPCHRSRTRPPPITLTVHLCEGDKCQ</sequence>
<organism evidence="2 3">
    <name type="scientific">Podospora didyma</name>
    <dbReference type="NCBI Taxonomy" id="330526"/>
    <lineage>
        <taxon>Eukaryota</taxon>
        <taxon>Fungi</taxon>
        <taxon>Dikarya</taxon>
        <taxon>Ascomycota</taxon>
        <taxon>Pezizomycotina</taxon>
        <taxon>Sordariomycetes</taxon>
        <taxon>Sordariomycetidae</taxon>
        <taxon>Sordariales</taxon>
        <taxon>Podosporaceae</taxon>
        <taxon>Podospora</taxon>
    </lineage>
</organism>
<keyword evidence="1" id="KW-0732">Signal</keyword>
<protein>
    <recommendedName>
        <fullName evidence="4">Secreted protein</fullName>
    </recommendedName>
</protein>
<dbReference type="AlphaFoldDB" id="A0AAE0TZR6"/>
<dbReference type="EMBL" id="JAULSW010000004">
    <property type="protein sequence ID" value="KAK3385359.1"/>
    <property type="molecule type" value="Genomic_DNA"/>
</dbReference>
<feature type="signal peptide" evidence="1">
    <location>
        <begin position="1"/>
        <end position="15"/>
    </location>
</feature>
<evidence type="ECO:0000256" key="1">
    <source>
        <dbReference type="SAM" id="SignalP"/>
    </source>
</evidence>
<proteinExistence type="predicted"/>
<name>A0AAE0TZR6_9PEZI</name>
<reference evidence="2" key="1">
    <citation type="journal article" date="2023" name="Mol. Phylogenet. Evol.">
        <title>Genome-scale phylogeny and comparative genomics of the fungal order Sordariales.</title>
        <authorList>
            <person name="Hensen N."/>
            <person name="Bonometti L."/>
            <person name="Westerberg I."/>
            <person name="Brannstrom I.O."/>
            <person name="Guillou S."/>
            <person name="Cros-Aarteil S."/>
            <person name="Calhoun S."/>
            <person name="Haridas S."/>
            <person name="Kuo A."/>
            <person name="Mondo S."/>
            <person name="Pangilinan J."/>
            <person name="Riley R."/>
            <person name="LaButti K."/>
            <person name="Andreopoulos B."/>
            <person name="Lipzen A."/>
            <person name="Chen C."/>
            <person name="Yan M."/>
            <person name="Daum C."/>
            <person name="Ng V."/>
            <person name="Clum A."/>
            <person name="Steindorff A."/>
            <person name="Ohm R.A."/>
            <person name="Martin F."/>
            <person name="Silar P."/>
            <person name="Natvig D.O."/>
            <person name="Lalanne C."/>
            <person name="Gautier V."/>
            <person name="Ament-Velasquez S.L."/>
            <person name="Kruys A."/>
            <person name="Hutchinson M.I."/>
            <person name="Powell A.J."/>
            <person name="Barry K."/>
            <person name="Miller A.N."/>
            <person name="Grigoriev I.V."/>
            <person name="Debuchy R."/>
            <person name="Gladieux P."/>
            <person name="Hiltunen Thoren M."/>
            <person name="Johannesson H."/>
        </authorList>
    </citation>
    <scope>NUCLEOTIDE SEQUENCE</scope>
    <source>
        <strain evidence="2">CBS 232.78</strain>
    </source>
</reference>
<reference evidence="2" key="2">
    <citation type="submission" date="2023-06" db="EMBL/GenBank/DDBJ databases">
        <authorList>
            <consortium name="Lawrence Berkeley National Laboratory"/>
            <person name="Haridas S."/>
            <person name="Hensen N."/>
            <person name="Bonometti L."/>
            <person name="Westerberg I."/>
            <person name="Brannstrom I.O."/>
            <person name="Guillou S."/>
            <person name="Cros-Aarteil S."/>
            <person name="Calhoun S."/>
            <person name="Kuo A."/>
            <person name="Mondo S."/>
            <person name="Pangilinan J."/>
            <person name="Riley R."/>
            <person name="LaButti K."/>
            <person name="Andreopoulos B."/>
            <person name="Lipzen A."/>
            <person name="Chen C."/>
            <person name="Yanf M."/>
            <person name="Daum C."/>
            <person name="Ng V."/>
            <person name="Clum A."/>
            <person name="Steindorff A."/>
            <person name="Ohm R."/>
            <person name="Martin F."/>
            <person name="Silar P."/>
            <person name="Natvig D."/>
            <person name="Lalanne C."/>
            <person name="Gautier V."/>
            <person name="Ament-velasquez S.L."/>
            <person name="Kruys A."/>
            <person name="Hutchinson M.I."/>
            <person name="Powell A.J."/>
            <person name="Barry K."/>
            <person name="Miller A.N."/>
            <person name="Grigoriev I.V."/>
            <person name="Debuchy R."/>
            <person name="Gladieux P."/>
            <person name="Thoren M.H."/>
            <person name="Johannesson H."/>
        </authorList>
    </citation>
    <scope>NUCLEOTIDE SEQUENCE</scope>
    <source>
        <strain evidence="2">CBS 232.78</strain>
    </source>
</reference>
<feature type="chain" id="PRO_5042118809" description="Secreted protein" evidence="1">
    <location>
        <begin position="16"/>
        <end position="87"/>
    </location>
</feature>
<evidence type="ECO:0008006" key="4">
    <source>
        <dbReference type="Google" id="ProtNLM"/>
    </source>
</evidence>
<gene>
    <name evidence="2" type="ORF">B0H63DRAFT_472778</name>
</gene>
<keyword evidence="3" id="KW-1185">Reference proteome</keyword>